<feature type="domain" description="Transposase IS110-like N-terminal" evidence="1">
    <location>
        <begin position="48"/>
        <end position="170"/>
    </location>
</feature>
<dbReference type="PANTHER" id="PTHR33055:SF3">
    <property type="entry name" value="PUTATIVE TRANSPOSASE FOR IS117-RELATED"/>
    <property type="match status" value="1"/>
</dbReference>
<feature type="domain" description="Transposase IS116/IS110/IS902 C-terminal" evidence="2">
    <location>
        <begin position="248"/>
        <end position="326"/>
    </location>
</feature>
<accession>A0A7X1FBR8</accession>
<dbReference type="Pfam" id="PF01548">
    <property type="entry name" value="DEDD_Tnp_IS110"/>
    <property type="match status" value="1"/>
</dbReference>
<dbReference type="Pfam" id="PF02371">
    <property type="entry name" value="Transposase_20"/>
    <property type="match status" value="1"/>
</dbReference>
<dbReference type="EMBL" id="JACLAU010000096">
    <property type="protein sequence ID" value="MBC2653784.1"/>
    <property type="molecule type" value="Genomic_DNA"/>
</dbReference>
<dbReference type="InterPro" id="IPR002525">
    <property type="entry name" value="Transp_IS110-like_N"/>
</dbReference>
<dbReference type="InterPro" id="IPR047650">
    <property type="entry name" value="Transpos_IS110"/>
</dbReference>
<evidence type="ECO:0000259" key="1">
    <source>
        <dbReference type="Pfam" id="PF01548"/>
    </source>
</evidence>
<dbReference type="NCBIfam" id="NF033542">
    <property type="entry name" value="transpos_IS110"/>
    <property type="match status" value="1"/>
</dbReference>
<protein>
    <submittedName>
        <fullName evidence="3">IS110 family transposase</fullName>
    </submittedName>
</protein>
<evidence type="ECO:0000313" key="4">
    <source>
        <dbReference type="Proteomes" id="UP000520156"/>
    </source>
</evidence>
<dbReference type="GO" id="GO:0004803">
    <property type="term" value="F:transposase activity"/>
    <property type="evidence" value="ECO:0007669"/>
    <property type="project" value="InterPro"/>
</dbReference>
<dbReference type="GO" id="GO:0006313">
    <property type="term" value="P:DNA transposition"/>
    <property type="evidence" value="ECO:0007669"/>
    <property type="project" value="InterPro"/>
</dbReference>
<dbReference type="GO" id="GO:0003677">
    <property type="term" value="F:DNA binding"/>
    <property type="evidence" value="ECO:0007669"/>
    <property type="project" value="InterPro"/>
</dbReference>
<evidence type="ECO:0000313" key="3">
    <source>
        <dbReference type="EMBL" id="MBC2653784.1"/>
    </source>
</evidence>
<gene>
    <name evidence="3" type="ORF">H7F49_19140</name>
</gene>
<dbReference type="PANTHER" id="PTHR33055">
    <property type="entry name" value="TRANSPOSASE FOR INSERTION SEQUENCE ELEMENT IS1111A"/>
    <property type="match status" value="1"/>
</dbReference>
<proteinExistence type="predicted"/>
<organism evidence="3 4">
    <name type="scientific">Novosphingobium aerophilum</name>
    <dbReference type="NCBI Taxonomy" id="2839843"/>
    <lineage>
        <taxon>Bacteria</taxon>
        <taxon>Pseudomonadati</taxon>
        <taxon>Pseudomonadota</taxon>
        <taxon>Alphaproteobacteria</taxon>
        <taxon>Sphingomonadales</taxon>
        <taxon>Sphingomonadaceae</taxon>
        <taxon>Novosphingobium</taxon>
    </lineage>
</organism>
<comment type="caution">
    <text evidence="3">The sequence shown here is derived from an EMBL/GenBank/DDBJ whole genome shotgun (WGS) entry which is preliminary data.</text>
</comment>
<reference evidence="3 4" key="1">
    <citation type="submission" date="2020-08" db="EMBL/GenBank/DDBJ databases">
        <title>The genome sequence of Novosphingobium flavum 4Y4.</title>
        <authorList>
            <person name="Liu Y."/>
        </authorList>
    </citation>
    <scope>NUCLEOTIDE SEQUENCE [LARGE SCALE GENOMIC DNA]</scope>
    <source>
        <strain evidence="3 4">4Y4</strain>
    </source>
</reference>
<keyword evidence="4" id="KW-1185">Reference proteome</keyword>
<dbReference type="RefSeq" id="WP_185685143.1">
    <property type="nucleotide sequence ID" value="NZ_JACLAU010000096.1"/>
</dbReference>
<sequence length="377" mass="42074">MTDASLICTVAIELSRARWVVGALPPTGNKVSVGAVPGGDTDRLMQHLNKIQTRLAREFGQAIELKICFEAGYDGFWLARFLRDRGLDVFVLDAASFLVSRRGRRTKTDRIDVEAMTFTLRAYLAGDLSVCRVVPVPTPEAEDAKRISRERTRLASERTRHVNRIRALLALHGIRSIKGLWGGNWRAQLDRLETGDGRPLGRYIKGEITREFERLHLVLEQVKALEAERHQTLLDPASPFPHKSKVATLTKLAGIGELSATLLVAEVFQRQYHSRRHLASYLGLAPTPYASGEVQRDQGISKAGNKPARTLLVEIAWAWMRHQPTSELASWYRARFAGNGMRSRKVGIVAMARKLAIALWHFVEHGVIPAGAVVNAR</sequence>
<evidence type="ECO:0000259" key="2">
    <source>
        <dbReference type="Pfam" id="PF02371"/>
    </source>
</evidence>
<dbReference type="AlphaFoldDB" id="A0A7X1FBR8"/>
<dbReference type="Proteomes" id="UP000520156">
    <property type="component" value="Unassembled WGS sequence"/>
</dbReference>
<name>A0A7X1FBR8_9SPHN</name>
<dbReference type="InterPro" id="IPR003346">
    <property type="entry name" value="Transposase_20"/>
</dbReference>